<evidence type="ECO:0000313" key="1">
    <source>
        <dbReference type="EMBL" id="ACV09281.1"/>
    </source>
</evidence>
<keyword evidence="2" id="KW-1185">Reference proteome</keyword>
<protein>
    <recommendedName>
        <fullName evidence="3">Glutathione S-transferase domain protein</fullName>
    </recommendedName>
</protein>
<gene>
    <name evidence="1" type="ordered locus">Jden_1633</name>
</gene>
<dbReference type="PANTHER" id="PTHR34129">
    <property type="entry name" value="BLR1139 PROTEIN"/>
    <property type="match status" value="1"/>
</dbReference>
<dbReference type="PANTHER" id="PTHR34129:SF1">
    <property type="entry name" value="DUF952 DOMAIN-CONTAINING PROTEIN"/>
    <property type="match status" value="1"/>
</dbReference>
<dbReference type="Pfam" id="PF06108">
    <property type="entry name" value="DUF952"/>
    <property type="match status" value="1"/>
</dbReference>
<dbReference type="SUPFAM" id="SSF56399">
    <property type="entry name" value="ADP-ribosylation"/>
    <property type="match status" value="1"/>
</dbReference>
<sequence length="120" mass="13219">MEIFHLTRVSDWEQAQEVGTYEISSNDLSLDDVGFIHASLPHQLPAVAEFVFAGVTDPLCVLVMDSDRIEATGTPVRWEDGGSGELYPHIYGPIQPTWVTDVIPAGFDESSGVFEVHSDR</sequence>
<dbReference type="Proteomes" id="UP000000628">
    <property type="component" value="Chromosome"/>
</dbReference>
<dbReference type="Gene3D" id="3.20.170.20">
    <property type="entry name" value="Protein of unknown function DUF952"/>
    <property type="match status" value="1"/>
</dbReference>
<reference evidence="1 2" key="1">
    <citation type="journal article" date="2009" name="Stand. Genomic Sci.">
        <title>Complete genome sequence of Jonesia denitrificans type strain (Prevot 55134).</title>
        <authorList>
            <person name="Pukall R."/>
            <person name="Gehrich-Schroter G."/>
            <person name="Lapidus A."/>
            <person name="Nolan M."/>
            <person name="Glavina Del Rio T."/>
            <person name="Lucas S."/>
            <person name="Chen F."/>
            <person name="Tice H."/>
            <person name="Pitluck S."/>
            <person name="Cheng J.F."/>
            <person name="Copeland A."/>
            <person name="Saunders E."/>
            <person name="Brettin T."/>
            <person name="Detter J.C."/>
            <person name="Bruce D."/>
            <person name="Goodwin L."/>
            <person name="Pati A."/>
            <person name="Ivanova N."/>
            <person name="Mavromatis K."/>
            <person name="Ovchinnikova G."/>
            <person name="Chen A."/>
            <person name="Palaniappan K."/>
            <person name="Land M."/>
            <person name="Hauser L."/>
            <person name="Chang Y.J."/>
            <person name="Jeffries C.D."/>
            <person name="Chain P."/>
            <person name="Goker M."/>
            <person name="Bristow J."/>
            <person name="Eisen J.A."/>
            <person name="Markowitz V."/>
            <person name="Hugenholtz P."/>
            <person name="Kyrpides N.C."/>
            <person name="Klenk H.P."/>
            <person name="Han C."/>
        </authorList>
    </citation>
    <scope>NUCLEOTIDE SEQUENCE [LARGE SCALE GENOMIC DNA]</scope>
    <source>
        <strain evidence="2">ATCC 14870 / DSM 20603 / BCRC 15368 / CIP 55.134 / JCM 11481 / NBRC 15587 / NCTC 10816 / Prevot 55134</strain>
    </source>
</reference>
<evidence type="ECO:0000313" key="2">
    <source>
        <dbReference type="Proteomes" id="UP000000628"/>
    </source>
</evidence>
<organism evidence="1 2">
    <name type="scientific">Jonesia denitrificans (strain ATCC 14870 / DSM 20603 / BCRC 15368 / CIP 55.134 / JCM 11481 / NBRC 15587 / NCTC 10816 / Prevot 55134)</name>
    <name type="common">Listeria denitrificans</name>
    <dbReference type="NCBI Taxonomy" id="471856"/>
    <lineage>
        <taxon>Bacteria</taxon>
        <taxon>Bacillati</taxon>
        <taxon>Actinomycetota</taxon>
        <taxon>Actinomycetes</taxon>
        <taxon>Micrococcales</taxon>
        <taxon>Jonesiaceae</taxon>
        <taxon>Jonesia</taxon>
    </lineage>
</organism>
<proteinExistence type="predicted"/>
<dbReference type="InterPro" id="IPR009297">
    <property type="entry name" value="DUF952"/>
</dbReference>
<name>C7R5K8_JONDD</name>
<dbReference type="RefSeq" id="WP_015771909.1">
    <property type="nucleotide sequence ID" value="NC_013174.1"/>
</dbReference>
<accession>C7R5K8</accession>
<dbReference type="AlphaFoldDB" id="C7R5K8"/>
<evidence type="ECO:0008006" key="3">
    <source>
        <dbReference type="Google" id="ProtNLM"/>
    </source>
</evidence>
<dbReference type="eggNOG" id="COG3502">
    <property type="taxonomic scope" value="Bacteria"/>
</dbReference>
<dbReference type="HOGENOM" id="CLU_129452_1_1_11"/>
<dbReference type="EMBL" id="CP001706">
    <property type="protein sequence ID" value="ACV09281.1"/>
    <property type="molecule type" value="Genomic_DNA"/>
</dbReference>
<dbReference type="KEGG" id="jde:Jden_1633"/>
<dbReference type="STRING" id="471856.Jden_1633"/>
<dbReference type="OrthoDB" id="5638018at2"/>